<keyword evidence="2" id="KW-0645">Protease</keyword>
<dbReference type="InterPro" id="IPR001680">
    <property type="entry name" value="WD40_rpt"/>
</dbReference>
<evidence type="ECO:0000256" key="2">
    <source>
        <dbReference type="ARBA" id="ARBA00022670"/>
    </source>
</evidence>
<dbReference type="CDD" id="cd00200">
    <property type="entry name" value="WD40"/>
    <property type="match status" value="1"/>
</dbReference>
<dbReference type="PRINTS" id="PR00320">
    <property type="entry name" value="GPROTEINBRPT"/>
</dbReference>
<dbReference type="SMART" id="SM00320">
    <property type="entry name" value="WD40"/>
    <property type="match status" value="7"/>
</dbReference>
<dbReference type="Pfam" id="PF07687">
    <property type="entry name" value="M20_dimer"/>
    <property type="match status" value="1"/>
</dbReference>
<dbReference type="PANTHER" id="PTHR43270">
    <property type="entry name" value="BETA-ALA-HIS DIPEPTIDASE"/>
    <property type="match status" value="1"/>
</dbReference>
<keyword evidence="3" id="KW-0479">Metal-binding</keyword>
<dbReference type="PROSITE" id="PS50082">
    <property type="entry name" value="WD_REPEATS_2"/>
    <property type="match status" value="3"/>
</dbReference>
<keyword evidence="4" id="KW-0677">Repeat</keyword>
<reference evidence="11 12" key="1">
    <citation type="journal article" date="2024" name="Nat. Commun.">
        <title>Phylogenomics reveals the evolutionary origins of lichenization in chlorophyte algae.</title>
        <authorList>
            <person name="Puginier C."/>
            <person name="Libourel C."/>
            <person name="Otte J."/>
            <person name="Skaloud P."/>
            <person name="Haon M."/>
            <person name="Grisel S."/>
            <person name="Petersen M."/>
            <person name="Berrin J.G."/>
            <person name="Delaux P.M."/>
            <person name="Dal Grande F."/>
            <person name="Keller J."/>
        </authorList>
    </citation>
    <scope>NUCLEOTIDE SEQUENCE [LARGE SCALE GENOMIC DNA]</scope>
    <source>
        <strain evidence="11 12">SAG 216-7</strain>
    </source>
</reference>
<dbReference type="SUPFAM" id="SSF56235">
    <property type="entry name" value="N-terminal nucleophile aminohydrolases (Ntn hydrolases)"/>
    <property type="match status" value="1"/>
</dbReference>
<feature type="region of interest" description="Disordered" evidence="9">
    <location>
        <begin position="376"/>
        <end position="405"/>
    </location>
</feature>
<proteinExistence type="predicted"/>
<keyword evidence="5" id="KW-0378">Hydrolase</keyword>
<dbReference type="InterPro" id="IPR029055">
    <property type="entry name" value="Ntn_hydrolases_N"/>
</dbReference>
<dbReference type="EMBL" id="JALJOT010000002">
    <property type="protein sequence ID" value="KAK9917147.1"/>
    <property type="molecule type" value="Genomic_DNA"/>
</dbReference>
<dbReference type="Proteomes" id="UP001491310">
    <property type="component" value="Unassembled WGS sequence"/>
</dbReference>
<dbReference type="Pfam" id="PF00400">
    <property type="entry name" value="WD40"/>
    <property type="match status" value="3"/>
</dbReference>
<dbReference type="Gene3D" id="3.60.20.10">
    <property type="entry name" value="Glutamine Phosphoribosylpyrophosphate, subunit 1, domain 1"/>
    <property type="match status" value="1"/>
</dbReference>
<protein>
    <recommendedName>
        <fullName evidence="10">Glutamine amidotransferase type-2 domain-containing protein</fullName>
    </recommendedName>
</protein>
<evidence type="ECO:0000313" key="11">
    <source>
        <dbReference type="EMBL" id="KAK9917147.1"/>
    </source>
</evidence>
<dbReference type="SUPFAM" id="SSF53187">
    <property type="entry name" value="Zn-dependent exopeptidases"/>
    <property type="match status" value="1"/>
</dbReference>
<dbReference type="Gene3D" id="3.40.630.10">
    <property type="entry name" value="Zn peptidases"/>
    <property type="match status" value="1"/>
</dbReference>
<dbReference type="InterPro" id="IPR026869">
    <property type="entry name" value="EgtC-like"/>
</dbReference>
<dbReference type="InterPro" id="IPR011650">
    <property type="entry name" value="Peptidase_M20_dimer"/>
</dbReference>
<evidence type="ECO:0000256" key="7">
    <source>
        <dbReference type="PROSITE-ProRule" id="PRU00221"/>
    </source>
</evidence>
<dbReference type="InterPro" id="IPR019775">
    <property type="entry name" value="WD40_repeat_CS"/>
</dbReference>
<feature type="repeat" description="WD" evidence="7">
    <location>
        <begin position="608"/>
        <end position="641"/>
    </location>
</feature>
<name>A0ABR2YZS3_9CHLO</name>
<evidence type="ECO:0000259" key="10">
    <source>
        <dbReference type="PROSITE" id="PS51278"/>
    </source>
</evidence>
<gene>
    <name evidence="11" type="ORF">WJX75_001304</name>
</gene>
<sequence>MCRLMAYMGPPVLVADVVLWPDRSIIKQSYDARERKMDTSLPSHLAYGNLNGDGFGIGWFTSEGTDAKPAARVDPTPCVFTSITPAWNNENLGRLSCKIISPLVFAHVRAAMPGMPVSEQNCHPFQWGRYMWMHNGMVGGFMKIRRALLSVLSDAAYDTVQSFHSDSAVCFSVFLHHLPDLTSQHPPHVLLRAIEATFATITAAQETAGITEVSLLNFCVSDGSTLIATRYVSHEDEEPASLYYAEGSAFQRCPGAGQEPPTTPVAAGPSKGPGMPSSPTANAASARNTAVAGEGEYCLRYGAVGTRVALVASEPITRQAGEWVAVPRNSALIIISEKGSCINVMHSAIGPHGVHPRQEEVAMSLEAVSGAVQVSGRPWQMQRKRRRDSGGKLHGSDSMPGPLKMDEGARVVTAENQRLTGHTGALLCLALLDSRLLFSSSTDLTIKVWDLQQGKCVRTLTGHSRPVQRLHIAGGRLYSIGGRSLRVWDLATYACVRVLQQPRESGALSALAVSPDGTVYVAGQDASIKAFQPGIELAGAGAAAVNGHAPGALALAQEAVPDVCSAAEDAHCGAVHALALCGSYVCSAGGDAMIRVWDASTLALFRVLRGHRGSVLTLYSCGSLLLSGGRDNIIRVWDMETLVCRQTLSGHKDDVLSISGLLPPPPAFPRETTKSHNAPNGHAKANEIFRELRPALSAMEGAALIASSSADATVRLWRSKCWSCLRIFTLTPTQAPSPSLPFLSTALSPEYTVTGSEDGIVRLWNSKDMYDSQACREAPTFSQASECTLHTDDAVKRARIASSAPGECSTSDSDVQQLERELEHALRDFVRLKTVSSDPTLQEDCFRGAKFLATLLESLGAEIKLSRPVEDKNPVVIGRLGRNPDLPTVTFYGHYDVQPAMEREWATDPFEVAAIDGYFYGRGTSDNKGPILAFVYAVKEMLKEGRSRNGLLPVNVAFVFEGEEENGSAGFREAVQANLHWFEGTQLIIISNTLWVGEEVPCLTYGMRGMIAAAVEVKGPARDLHSGNEGGVFNEPLADLMKVLASLVDSSNRILVPGFQALVRPNTLEPALERLAASSEFSLDGYRAALGIPRLVKAQSTRELLRARWCEPALSVVDVRVGDDEEGAGDPFYRFGPTRFSVIPRSAVGNVSVRFVPDQDAGELIAALRAHVDATFGALGSSNTAAVRVKSVGDWWEADPESKLFKMAERALTREWGRQPLFVREGGTMPVASALEKLLGAPALLVPFGQSSDACHLANERLQRINLIRGKNVIKNLLSMLEEPDS</sequence>
<evidence type="ECO:0000313" key="12">
    <source>
        <dbReference type="Proteomes" id="UP001491310"/>
    </source>
</evidence>
<dbReference type="InterPro" id="IPR036322">
    <property type="entry name" value="WD40_repeat_dom_sf"/>
</dbReference>
<evidence type="ECO:0000256" key="3">
    <source>
        <dbReference type="ARBA" id="ARBA00022723"/>
    </source>
</evidence>
<dbReference type="PROSITE" id="PS00678">
    <property type="entry name" value="WD_REPEATS_1"/>
    <property type="match status" value="3"/>
</dbReference>
<keyword evidence="1 7" id="KW-0853">WD repeat</keyword>
<dbReference type="InterPro" id="IPR051458">
    <property type="entry name" value="Cyt/Met_Dipeptidase"/>
</dbReference>
<evidence type="ECO:0000256" key="1">
    <source>
        <dbReference type="ARBA" id="ARBA00022574"/>
    </source>
</evidence>
<dbReference type="PROSITE" id="PS51278">
    <property type="entry name" value="GATASE_TYPE_2"/>
    <property type="match status" value="1"/>
</dbReference>
<dbReference type="SUPFAM" id="SSF50978">
    <property type="entry name" value="WD40 repeat-like"/>
    <property type="match status" value="1"/>
</dbReference>
<feature type="coiled-coil region" evidence="8">
    <location>
        <begin position="808"/>
        <end position="835"/>
    </location>
</feature>
<feature type="domain" description="Glutamine amidotransferase type-2" evidence="10">
    <location>
        <begin position="2"/>
        <end position="329"/>
    </location>
</feature>
<dbReference type="Pfam" id="PF13230">
    <property type="entry name" value="GATase_4"/>
    <property type="match status" value="1"/>
</dbReference>
<comment type="caution">
    <text evidence="11">The sequence shown here is derived from an EMBL/GenBank/DDBJ whole genome shotgun (WGS) entry which is preliminary data.</text>
</comment>
<organism evidence="11 12">
    <name type="scientific">Coccomyxa subellipsoidea</name>
    <dbReference type="NCBI Taxonomy" id="248742"/>
    <lineage>
        <taxon>Eukaryota</taxon>
        <taxon>Viridiplantae</taxon>
        <taxon>Chlorophyta</taxon>
        <taxon>core chlorophytes</taxon>
        <taxon>Trebouxiophyceae</taxon>
        <taxon>Trebouxiophyceae incertae sedis</taxon>
        <taxon>Coccomyxaceae</taxon>
        <taxon>Coccomyxa</taxon>
    </lineage>
</organism>
<dbReference type="InterPro" id="IPR017932">
    <property type="entry name" value="GATase_2_dom"/>
</dbReference>
<dbReference type="InterPro" id="IPR015943">
    <property type="entry name" value="WD40/YVTN_repeat-like_dom_sf"/>
</dbReference>
<dbReference type="Pfam" id="PF01546">
    <property type="entry name" value="Peptidase_M20"/>
    <property type="match status" value="1"/>
</dbReference>
<evidence type="ECO:0000256" key="6">
    <source>
        <dbReference type="ARBA" id="ARBA00022962"/>
    </source>
</evidence>
<evidence type="ECO:0000256" key="9">
    <source>
        <dbReference type="SAM" id="MobiDB-lite"/>
    </source>
</evidence>
<keyword evidence="6" id="KW-0315">Glutamine amidotransferase</keyword>
<dbReference type="InterPro" id="IPR020472">
    <property type="entry name" value="WD40_PAC1"/>
</dbReference>
<dbReference type="PROSITE" id="PS50294">
    <property type="entry name" value="WD_REPEATS_REGION"/>
    <property type="match status" value="2"/>
</dbReference>
<evidence type="ECO:0000256" key="4">
    <source>
        <dbReference type="ARBA" id="ARBA00022737"/>
    </source>
</evidence>
<keyword evidence="8" id="KW-0175">Coiled coil</keyword>
<dbReference type="PANTHER" id="PTHR43270:SF8">
    <property type="entry name" value="DI- AND TRIPEPTIDASE DUG2-RELATED"/>
    <property type="match status" value="1"/>
</dbReference>
<dbReference type="Gene3D" id="3.30.70.360">
    <property type="match status" value="1"/>
</dbReference>
<dbReference type="InterPro" id="IPR002933">
    <property type="entry name" value="Peptidase_M20"/>
</dbReference>
<keyword evidence="12" id="KW-1185">Reference proteome</keyword>
<accession>A0ABR2YZS3</accession>
<feature type="region of interest" description="Disordered" evidence="9">
    <location>
        <begin position="253"/>
        <end position="282"/>
    </location>
</feature>
<dbReference type="CDD" id="cd01908">
    <property type="entry name" value="YafJ"/>
    <property type="match status" value="1"/>
</dbReference>
<feature type="compositionally biased region" description="Low complexity" evidence="9">
    <location>
        <begin position="268"/>
        <end position="282"/>
    </location>
</feature>
<evidence type="ECO:0000256" key="8">
    <source>
        <dbReference type="SAM" id="Coils"/>
    </source>
</evidence>
<feature type="repeat" description="WD" evidence="7">
    <location>
        <begin position="419"/>
        <end position="459"/>
    </location>
</feature>
<feature type="repeat" description="WD" evidence="7">
    <location>
        <begin position="568"/>
        <end position="607"/>
    </location>
</feature>
<evidence type="ECO:0000256" key="5">
    <source>
        <dbReference type="ARBA" id="ARBA00022801"/>
    </source>
</evidence>
<dbReference type="Gene3D" id="2.130.10.10">
    <property type="entry name" value="YVTN repeat-like/Quinoprotein amine dehydrogenase"/>
    <property type="match status" value="2"/>
</dbReference>